<dbReference type="PANTHER" id="PTHR35333">
    <property type="entry name" value="BETA-LACTAMASE"/>
    <property type="match status" value="1"/>
</dbReference>
<gene>
    <name evidence="8" type="ORF">ATX59_00650</name>
</gene>
<dbReference type="GO" id="GO:0008800">
    <property type="term" value="F:beta-lactamase activity"/>
    <property type="evidence" value="ECO:0007669"/>
    <property type="project" value="InterPro"/>
</dbReference>
<dbReference type="InterPro" id="IPR018044">
    <property type="entry name" value="Peptidase_S11"/>
</dbReference>
<keyword evidence="6" id="KW-0961">Cell wall biogenesis/degradation</keyword>
<proteinExistence type="inferred from homology"/>
<accession>A0A483B822</accession>
<dbReference type="InterPro" id="IPR000871">
    <property type="entry name" value="Beta-lactam_class-A"/>
</dbReference>
<keyword evidence="3" id="KW-0378">Hydrolase</keyword>
<name>A0A483B822_OENOE</name>
<keyword evidence="8" id="KW-0645">Protease</keyword>
<dbReference type="GO" id="GO:0006508">
    <property type="term" value="P:proteolysis"/>
    <property type="evidence" value="ECO:0007669"/>
    <property type="project" value="InterPro"/>
</dbReference>
<reference evidence="8 9" key="1">
    <citation type="journal article" date="2016" name="BMC Genomics">
        <title>Consensus pan-genome assembly of the specialised wine bacterium Oenococcus oeni.</title>
        <authorList>
            <person name="Sternes P.R."/>
            <person name="Borneman A.R."/>
        </authorList>
    </citation>
    <scope>NUCLEOTIDE SEQUENCE [LARGE SCALE GENOMIC DNA]</scope>
    <source>
        <strain evidence="8 9">AWRIB661</strain>
    </source>
</reference>
<evidence type="ECO:0000256" key="4">
    <source>
        <dbReference type="ARBA" id="ARBA00022960"/>
    </source>
</evidence>
<dbReference type="AlphaFoldDB" id="A0A483B822"/>
<evidence type="ECO:0000256" key="5">
    <source>
        <dbReference type="ARBA" id="ARBA00022984"/>
    </source>
</evidence>
<comment type="caution">
    <text evidence="8">The sequence shown here is derived from an EMBL/GenBank/DDBJ whole genome shotgun (WGS) entry which is preliminary data.</text>
</comment>
<evidence type="ECO:0000256" key="6">
    <source>
        <dbReference type="ARBA" id="ARBA00023316"/>
    </source>
</evidence>
<dbReference type="GO" id="GO:0046677">
    <property type="term" value="P:response to antibiotic"/>
    <property type="evidence" value="ECO:0007669"/>
    <property type="project" value="InterPro"/>
</dbReference>
<dbReference type="SUPFAM" id="SSF56601">
    <property type="entry name" value="beta-lactamase/transpeptidase-like"/>
    <property type="match status" value="1"/>
</dbReference>
<dbReference type="EMBL" id="MLOK01000009">
    <property type="protein sequence ID" value="OIM22171.1"/>
    <property type="molecule type" value="Genomic_DNA"/>
</dbReference>
<dbReference type="GO" id="GO:0008360">
    <property type="term" value="P:regulation of cell shape"/>
    <property type="evidence" value="ECO:0007669"/>
    <property type="project" value="UniProtKB-KW"/>
</dbReference>
<keyword evidence="5" id="KW-0573">Peptidoglycan synthesis</keyword>
<evidence type="ECO:0000256" key="3">
    <source>
        <dbReference type="ARBA" id="ARBA00022801"/>
    </source>
</evidence>
<dbReference type="PRINTS" id="PR00725">
    <property type="entry name" value="DADACBPTASE1"/>
</dbReference>
<evidence type="ECO:0000313" key="8">
    <source>
        <dbReference type="EMBL" id="OIM22171.1"/>
    </source>
</evidence>
<dbReference type="Proteomes" id="UP000181728">
    <property type="component" value="Unassembled WGS sequence"/>
</dbReference>
<keyword evidence="2" id="KW-0732">Signal</keyword>
<keyword evidence="4" id="KW-0133">Cell shape</keyword>
<evidence type="ECO:0000256" key="7">
    <source>
        <dbReference type="RuleBase" id="RU004016"/>
    </source>
</evidence>
<dbReference type="Gene3D" id="3.40.710.10">
    <property type="entry name" value="DD-peptidase/beta-lactamase superfamily"/>
    <property type="match status" value="1"/>
</dbReference>
<keyword evidence="8" id="KW-0121">Carboxypeptidase</keyword>
<dbReference type="GO" id="GO:0009002">
    <property type="term" value="F:serine-type D-Ala-D-Ala carboxypeptidase activity"/>
    <property type="evidence" value="ECO:0007669"/>
    <property type="project" value="InterPro"/>
</dbReference>
<dbReference type="Pfam" id="PF00768">
    <property type="entry name" value="Peptidase_S11"/>
    <property type="match status" value="1"/>
</dbReference>
<dbReference type="GO" id="GO:0009252">
    <property type="term" value="P:peptidoglycan biosynthetic process"/>
    <property type="evidence" value="ECO:0007669"/>
    <property type="project" value="UniProtKB-KW"/>
</dbReference>
<dbReference type="GO" id="GO:0071555">
    <property type="term" value="P:cell wall organization"/>
    <property type="evidence" value="ECO:0007669"/>
    <property type="project" value="UniProtKB-KW"/>
</dbReference>
<evidence type="ECO:0000256" key="2">
    <source>
        <dbReference type="ARBA" id="ARBA00022729"/>
    </source>
</evidence>
<sequence length="440" mass="49045">MIRKQFRPFNFLIIFALLFVLVSFLIAVFVNNKATRIKLPTIDGRPIQLKTKAASALVVNFKSGQVIAEKNPNKKLAIASTSKLLTAYLVLKAIHEGKLSWNKKIKANQEIYQLSKNPDLMNVTLYKNGSYTIRQLMNSTLLISTNATGILLGDAVSGNQTKFAELMNKTAASFGIPKSEFKFYNAVGISNSYLGSGKLKGVSDQAENLASSKALATIAYRLFTDYPEVIKIIQQPELNFYDSNKKTSFKSATTLNTFNSEISKMKMKFIAAKNGASKKAGSVMLGLTDKLGNNQQYLSIVMNGSSYDDPLPTWNLTAKIVQQAAKEGRNVVLKKGSSITGADKLTLQKTELYQVPLKTASKLVFWLQKGSKAVSADPFPYDKKLSEIKSGQVFYGRINNFKNFNYLYGVKGPEKIKLQATKSTKVTNDWIIRYWRWLIH</sequence>
<comment type="similarity">
    <text evidence="1 7">Belongs to the peptidase S11 family.</text>
</comment>
<evidence type="ECO:0000313" key="9">
    <source>
        <dbReference type="Proteomes" id="UP000181728"/>
    </source>
</evidence>
<organism evidence="8 9">
    <name type="scientific">Oenococcus oeni</name>
    <name type="common">Leuconostoc oenos</name>
    <dbReference type="NCBI Taxonomy" id="1247"/>
    <lineage>
        <taxon>Bacteria</taxon>
        <taxon>Bacillati</taxon>
        <taxon>Bacillota</taxon>
        <taxon>Bacilli</taxon>
        <taxon>Lactobacillales</taxon>
        <taxon>Lactobacillaceae</taxon>
        <taxon>Oenococcus</taxon>
    </lineage>
</organism>
<evidence type="ECO:0000256" key="1">
    <source>
        <dbReference type="ARBA" id="ARBA00007164"/>
    </source>
</evidence>
<dbReference type="GO" id="GO:0030655">
    <property type="term" value="P:beta-lactam antibiotic catabolic process"/>
    <property type="evidence" value="ECO:0007669"/>
    <property type="project" value="InterPro"/>
</dbReference>
<dbReference type="InterPro" id="IPR012338">
    <property type="entry name" value="Beta-lactam/transpept-like"/>
</dbReference>
<protein>
    <submittedName>
        <fullName evidence="8">D-alanyl-D-alanine carboxypeptidase</fullName>
    </submittedName>
</protein>
<dbReference type="RefSeq" id="WP_071448815.1">
    <property type="nucleotide sequence ID" value="NZ_MLOK01000009.1"/>
</dbReference>
<dbReference type="InterPro" id="IPR001967">
    <property type="entry name" value="Peptidase_S11_N"/>
</dbReference>
<dbReference type="PANTHER" id="PTHR35333:SF4">
    <property type="entry name" value="SLR0121 PROTEIN"/>
    <property type="match status" value="1"/>
</dbReference>